<evidence type="ECO:0000256" key="2">
    <source>
        <dbReference type="ARBA" id="ARBA00004613"/>
    </source>
</evidence>
<keyword evidence="7 11" id="KW-0378">Hydrolase</keyword>
<dbReference type="PROSITE" id="PS51760">
    <property type="entry name" value="GH10_2"/>
    <property type="match status" value="1"/>
</dbReference>
<dbReference type="Pfam" id="PF00331">
    <property type="entry name" value="Glyco_hydro_10"/>
    <property type="match status" value="1"/>
</dbReference>
<dbReference type="PANTHER" id="PTHR31490:SF35">
    <property type="entry name" value="ENDO-1,4-BETA-XYLANASE"/>
    <property type="match status" value="1"/>
</dbReference>
<dbReference type="InterPro" id="IPR001000">
    <property type="entry name" value="GH10_dom"/>
</dbReference>
<evidence type="ECO:0000256" key="7">
    <source>
        <dbReference type="ARBA" id="ARBA00022801"/>
    </source>
</evidence>
<dbReference type="SMART" id="SM00633">
    <property type="entry name" value="Glyco_10"/>
    <property type="match status" value="1"/>
</dbReference>
<accession>A0ABR3WF79</accession>
<keyword evidence="12" id="KW-0732">Signal</keyword>
<sequence length="363" mass="40056">MHFSAVTLQLLAASLPLASGQLDFWAKRAGLKYFGAATDSPGQRERAGYEASYAQYDAIFADNGEFGQTTPTNGQKWLFSEPERGVFNFTEGEIVTSLAESQGKILRCHALVWHSQLAPWVEAQDWTAAEATDIITTHITNVMGHWKGQCYAWDVVNEALLDDGTWRPSPFYDALGPDFINLAFQVASETDPDAKLYYNDYNLESPGPKATAAAGIAQTLKDAGIRIDGIGMQAHLVAGNSPTLEEQVAVIEQYAETGVEVALTELDVRIYLPVNETNLQQQKQGYYDAVAACVQVEACVGVTVWDFYDPFSWVPATFPGQGEPLLWFEDFTKHPAYYGVLEALSQETNSTCGRKGRRAVRHF</sequence>
<dbReference type="InterPro" id="IPR044846">
    <property type="entry name" value="GH10"/>
</dbReference>
<evidence type="ECO:0000256" key="6">
    <source>
        <dbReference type="ARBA" id="ARBA00022651"/>
    </source>
</evidence>
<comment type="pathway">
    <text evidence="3">Glycan degradation; xylan degradation.</text>
</comment>
<evidence type="ECO:0000256" key="5">
    <source>
        <dbReference type="ARBA" id="ARBA00022525"/>
    </source>
</evidence>
<dbReference type="Proteomes" id="UP001583177">
    <property type="component" value="Unassembled WGS sequence"/>
</dbReference>
<evidence type="ECO:0000256" key="9">
    <source>
        <dbReference type="ARBA" id="ARBA00023295"/>
    </source>
</evidence>
<dbReference type="PRINTS" id="PR00134">
    <property type="entry name" value="GLHYDRLASE10"/>
</dbReference>
<comment type="caution">
    <text evidence="14">The sequence shown here is derived from an EMBL/GenBank/DDBJ whole genome shotgun (WGS) entry which is preliminary data.</text>
</comment>
<dbReference type="EC" id="3.2.1.8" evidence="11"/>
<evidence type="ECO:0000313" key="15">
    <source>
        <dbReference type="Proteomes" id="UP001583177"/>
    </source>
</evidence>
<evidence type="ECO:0000256" key="3">
    <source>
        <dbReference type="ARBA" id="ARBA00004851"/>
    </source>
</evidence>
<evidence type="ECO:0000256" key="8">
    <source>
        <dbReference type="ARBA" id="ARBA00023277"/>
    </source>
</evidence>
<keyword evidence="5" id="KW-0964">Secreted</keyword>
<dbReference type="Gene3D" id="3.20.20.80">
    <property type="entry name" value="Glycosidases"/>
    <property type="match status" value="1"/>
</dbReference>
<evidence type="ECO:0000256" key="11">
    <source>
        <dbReference type="RuleBase" id="RU361174"/>
    </source>
</evidence>
<proteinExistence type="inferred from homology"/>
<keyword evidence="10 11" id="KW-0624">Polysaccharide degradation</keyword>
<comment type="catalytic activity">
    <reaction evidence="1 11">
        <text>Endohydrolysis of (1-&gt;4)-beta-D-xylosidic linkages in xylans.</text>
        <dbReference type="EC" id="3.2.1.8"/>
    </reaction>
</comment>
<name>A0ABR3WF79_9PEZI</name>
<evidence type="ECO:0000256" key="10">
    <source>
        <dbReference type="ARBA" id="ARBA00023326"/>
    </source>
</evidence>
<feature type="chain" id="PRO_5046734951" description="Beta-xylanase" evidence="12">
    <location>
        <begin position="21"/>
        <end position="363"/>
    </location>
</feature>
<gene>
    <name evidence="14" type="ORF">Daus18300_009147</name>
</gene>
<dbReference type="PANTHER" id="PTHR31490">
    <property type="entry name" value="GLYCOSYL HYDROLASE"/>
    <property type="match status" value="1"/>
</dbReference>
<evidence type="ECO:0000256" key="4">
    <source>
        <dbReference type="ARBA" id="ARBA00007495"/>
    </source>
</evidence>
<comment type="similarity">
    <text evidence="4 11">Belongs to the glycosyl hydrolase 10 (cellulase F) family.</text>
</comment>
<dbReference type="EMBL" id="JAWRVE010000091">
    <property type="protein sequence ID" value="KAL1860515.1"/>
    <property type="molecule type" value="Genomic_DNA"/>
</dbReference>
<reference evidence="14 15" key="1">
    <citation type="journal article" date="2024" name="IMA Fungus">
        <title>IMA Genome - F19 : A genome assembly and annotation guide to empower mycologists, including annotated draft genome sequences of Ceratocystis pirilliformis, Diaporthe australafricana, Fusarium ophioides, Paecilomyces lecythidis, and Sporothrix stenoceras.</title>
        <authorList>
            <person name="Aylward J."/>
            <person name="Wilson A.M."/>
            <person name="Visagie C.M."/>
            <person name="Spraker J."/>
            <person name="Barnes I."/>
            <person name="Buitendag C."/>
            <person name="Ceriani C."/>
            <person name="Del Mar Angel L."/>
            <person name="du Plessis D."/>
            <person name="Fuchs T."/>
            <person name="Gasser K."/>
            <person name="Kramer D."/>
            <person name="Li W."/>
            <person name="Munsamy K."/>
            <person name="Piso A."/>
            <person name="Price J.L."/>
            <person name="Sonnekus B."/>
            <person name="Thomas C."/>
            <person name="van der Nest A."/>
            <person name="van Dijk A."/>
            <person name="van Heerden A."/>
            <person name="van Vuuren N."/>
            <person name="Yilmaz N."/>
            <person name="Duong T.A."/>
            <person name="van der Merwe N.A."/>
            <person name="Wingfield M.J."/>
            <person name="Wingfield B.D."/>
        </authorList>
    </citation>
    <scope>NUCLEOTIDE SEQUENCE [LARGE SCALE GENOMIC DNA]</scope>
    <source>
        <strain evidence="14 15">CMW 18300</strain>
    </source>
</reference>
<comment type="subcellular location">
    <subcellularLocation>
        <location evidence="2">Secreted</location>
    </subcellularLocation>
</comment>
<feature type="domain" description="GH10" evidence="13">
    <location>
        <begin position="43"/>
        <end position="343"/>
    </location>
</feature>
<evidence type="ECO:0000259" key="13">
    <source>
        <dbReference type="PROSITE" id="PS51760"/>
    </source>
</evidence>
<organism evidence="14 15">
    <name type="scientific">Diaporthe australafricana</name>
    <dbReference type="NCBI Taxonomy" id="127596"/>
    <lineage>
        <taxon>Eukaryota</taxon>
        <taxon>Fungi</taxon>
        <taxon>Dikarya</taxon>
        <taxon>Ascomycota</taxon>
        <taxon>Pezizomycotina</taxon>
        <taxon>Sordariomycetes</taxon>
        <taxon>Sordariomycetidae</taxon>
        <taxon>Diaporthales</taxon>
        <taxon>Diaporthaceae</taxon>
        <taxon>Diaporthe</taxon>
    </lineage>
</organism>
<evidence type="ECO:0000256" key="12">
    <source>
        <dbReference type="SAM" id="SignalP"/>
    </source>
</evidence>
<keyword evidence="8 11" id="KW-0119">Carbohydrate metabolism</keyword>
<feature type="signal peptide" evidence="12">
    <location>
        <begin position="1"/>
        <end position="20"/>
    </location>
</feature>
<keyword evidence="6" id="KW-0858">Xylan degradation</keyword>
<evidence type="ECO:0000256" key="1">
    <source>
        <dbReference type="ARBA" id="ARBA00000681"/>
    </source>
</evidence>
<evidence type="ECO:0000313" key="14">
    <source>
        <dbReference type="EMBL" id="KAL1860515.1"/>
    </source>
</evidence>
<protein>
    <recommendedName>
        <fullName evidence="11">Beta-xylanase</fullName>
        <ecNumber evidence="11">3.2.1.8</ecNumber>
    </recommendedName>
</protein>
<keyword evidence="15" id="KW-1185">Reference proteome</keyword>
<dbReference type="InterPro" id="IPR017853">
    <property type="entry name" value="GH"/>
</dbReference>
<keyword evidence="9 11" id="KW-0326">Glycosidase</keyword>
<dbReference type="SUPFAM" id="SSF51445">
    <property type="entry name" value="(Trans)glycosidases"/>
    <property type="match status" value="1"/>
</dbReference>